<dbReference type="KEGG" id="amq:AMETH_2416"/>
<dbReference type="AlphaFoldDB" id="A0A076MNQ0"/>
<dbReference type="PATRIC" id="fig|1068978.7.peg.2578"/>
<dbReference type="HOGENOM" id="CLU_110731_0_0_11"/>
<dbReference type="InterPro" id="IPR025668">
    <property type="entry name" value="Tnp_DDE_dom"/>
</dbReference>
<feature type="domain" description="Transposase DDE" evidence="1">
    <location>
        <begin position="7"/>
        <end position="159"/>
    </location>
</feature>
<evidence type="ECO:0000313" key="3">
    <source>
        <dbReference type="Proteomes" id="UP000062973"/>
    </source>
</evidence>
<dbReference type="Pfam" id="PF13701">
    <property type="entry name" value="DDE_Tnp_1_4"/>
    <property type="match status" value="1"/>
</dbReference>
<dbReference type="EMBL" id="CP009110">
    <property type="protein sequence ID" value="AIJ22508.1"/>
    <property type="molecule type" value="Genomic_DNA"/>
</dbReference>
<dbReference type="STRING" id="1068978.AMETH_2416"/>
<organism evidence="2 3">
    <name type="scientific">Amycolatopsis methanolica 239</name>
    <dbReference type="NCBI Taxonomy" id="1068978"/>
    <lineage>
        <taxon>Bacteria</taxon>
        <taxon>Bacillati</taxon>
        <taxon>Actinomycetota</taxon>
        <taxon>Actinomycetes</taxon>
        <taxon>Pseudonocardiales</taxon>
        <taxon>Pseudonocardiaceae</taxon>
        <taxon>Amycolatopsis</taxon>
        <taxon>Amycolatopsis methanolica group</taxon>
    </lineage>
</organism>
<keyword evidence="3" id="KW-1185">Reference proteome</keyword>
<reference evidence="2 3" key="1">
    <citation type="submission" date="2014-07" db="EMBL/GenBank/DDBJ databases">
        <title>Whole Genome Sequence of the Amycolatopsis methanolica 239.</title>
        <authorList>
            <person name="Tang B."/>
        </authorList>
    </citation>
    <scope>NUCLEOTIDE SEQUENCE [LARGE SCALE GENOMIC DNA]</scope>
    <source>
        <strain evidence="2 3">239</strain>
    </source>
</reference>
<sequence length="164" mass="18495">MLDLTKWPGGSRVFVRRERPHPGAQLRFTDADGHRFTAFITDTEGGQLADLETRHRSHAPVEDRIRCGKTTGLRNFPCRGYPENKAWLELALAAADLLTWAQALCFTGDLARAEPATFRYRICAIAGKLTRTARATTLHLDQDWPWAQHLATAFTRLRADPWPG</sequence>
<evidence type="ECO:0000259" key="1">
    <source>
        <dbReference type="Pfam" id="PF13701"/>
    </source>
</evidence>
<dbReference type="Proteomes" id="UP000062973">
    <property type="component" value="Chromosome"/>
</dbReference>
<evidence type="ECO:0000313" key="2">
    <source>
        <dbReference type="EMBL" id="AIJ22508.1"/>
    </source>
</evidence>
<name>A0A076MNQ0_AMYME</name>
<gene>
    <name evidence="2" type="ORF">AMETH_2416</name>
</gene>
<dbReference type="eggNOG" id="COG3385">
    <property type="taxonomic scope" value="Bacteria"/>
</dbReference>
<proteinExistence type="predicted"/>
<accession>A0A076MNQ0</accession>
<protein>
    <submittedName>
        <fullName evidence="2">ISMsm3 transposase</fullName>
    </submittedName>
</protein>